<evidence type="ECO:0000256" key="6">
    <source>
        <dbReference type="SAM" id="MobiDB-lite"/>
    </source>
</evidence>
<dbReference type="OrthoDB" id="10044505at2759"/>
<name>A0A8V0XGW1_CHICK</name>
<accession>A0A8V0XGW1</accession>
<evidence type="ECO:0000256" key="3">
    <source>
        <dbReference type="ARBA" id="ARBA00023180"/>
    </source>
</evidence>
<dbReference type="PROSITE" id="PS51125">
    <property type="entry name" value="NHL"/>
    <property type="match status" value="1"/>
</dbReference>
<dbReference type="InterPro" id="IPR011042">
    <property type="entry name" value="6-blade_b-propeller_TolB-like"/>
</dbReference>
<dbReference type="FunFam" id="2.120.10.30:FF:000043">
    <property type="entry name" value="NHL repeat containing 3"/>
    <property type="match status" value="1"/>
</dbReference>
<dbReference type="Ensembl" id="ENSGALT00010006297.1">
    <property type="protein sequence ID" value="ENSGALP00010003901.1"/>
    <property type="gene ID" value="ENSGALG00010002716.1"/>
</dbReference>
<organism evidence="7 8">
    <name type="scientific">Gallus gallus</name>
    <name type="common">Chicken</name>
    <dbReference type="NCBI Taxonomy" id="9031"/>
    <lineage>
        <taxon>Eukaryota</taxon>
        <taxon>Metazoa</taxon>
        <taxon>Chordata</taxon>
        <taxon>Craniata</taxon>
        <taxon>Vertebrata</taxon>
        <taxon>Euteleostomi</taxon>
        <taxon>Archelosauria</taxon>
        <taxon>Archosauria</taxon>
        <taxon>Dinosauria</taxon>
        <taxon>Saurischia</taxon>
        <taxon>Theropoda</taxon>
        <taxon>Coelurosauria</taxon>
        <taxon>Aves</taxon>
        <taxon>Neognathae</taxon>
        <taxon>Galloanserae</taxon>
        <taxon>Galliformes</taxon>
        <taxon>Phasianidae</taxon>
        <taxon>Phasianinae</taxon>
        <taxon>Gallus</taxon>
    </lineage>
</organism>
<dbReference type="GeneTree" id="ENSGT00390000008657"/>
<evidence type="ECO:0000313" key="7">
    <source>
        <dbReference type="Ensembl" id="ENSGALP00010003901.1"/>
    </source>
</evidence>
<dbReference type="SMR" id="A0A8V0XGW1"/>
<evidence type="ECO:0000256" key="5">
    <source>
        <dbReference type="PROSITE-ProRule" id="PRU00504"/>
    </source>
</evidence>
<feature type="repeat" description="NHL" evidence="5">
    <location>
        <begin position="367"/>
        <end position="406"/>
    </location>
</feature>
<keyword evidence="1" id="KW-0732">Signal</keyword>
<reference evidence="7" key="1">
    <citation type="submission" date="2020-11" db="EMBL/GenBank/DDBJ databases">
        <title>Gallus gallus (Chicken) genome, bGalGal1, GRCg7b, maternal haplotype autosomes + Z &amp; W.</title>
        <authorList>
            <person name="Warren W."/>
            <person name="Formenti G."/>
            <person name="Fedrigo O."/>
            <person name="Haase B."/>
            <person name="Mountcastle J."/>
            <person name="Balacco J."/>
            <person name="Tracey A."/>
            <person name="Schneider V."/>
            <person name="Okimoto R."/>
            <person name="Cheng H."/>
            <person name="Hawken R."/>
            <person name="Howe K."/>
            <person name="Jarvis E.D."/>
        </authorList>
    </citation>
    <scope>NUCLEOTIDE SEQUENCE [LARGE SCALE GENOMIC DNA]</scope>
    <source>
        <strain evidence="7">Broiler</strain>
    </source>
</reference>
<dbReference type="SUPFAM" id="SSF63829">
    <property type="entry name" value="Calcium-dependent phosphotriesterase"/>
    <property type="match status" value="1"/>
</dbReference>
<dbReference type="Proteomes" id="UP000000539">
    <property type="component" value="Chromosome 1"/>
</dbReference>
<gene>
    <name evidence="7" type="primary">NHLRC3</name>
</gene>
<dbReference type="CTD" id="387921"/>
<evidence type="ECO:0007829" key="9">
    <source>
        <dbReference type="PeptideAtlas" id="A0A8V0XGW1"/>
    </source>
</evidence>
<dbReference type="InterPro" id="IPR001258">
    <property type="entry name" value="NHL_repeat"/>
</dbReference>
<protein>
    <recommendedName>
        <fullName evidence="4">NHL repeat-containing protein 3</fullName>
    </recommendedName>
</protein>
<keyword evidence="8" id="KW-1185">Reference proteome</keyword>
<dbReference type="GO" id="GO:0043161">
    <property type="term" value="P:proteasome-mediated ubiquitin-dependent protein catabolic process"/>
    <property type="evidence" value="ECO:0000318"/>
    <property type="project" value="GO_Central"/>
</dbReference>
<keyword evidence="3" id="KW-0325">Glycoprotein</keyword>
<dbReference type="KEGG" id="gga:418890"/>
<proteinExistence type="evidence at protein level"/>
<dbReference type="GO" id="GO:0000209">
    <property type="term" value="P:protein polyubiquitination"/>
    <property type="evidence" value="ECO:0000318"/>
    <property type="project" value="GO_Central"/>
</dbReference>
<evidence type="ECO:0000256" key="1">
    <source>
        <dbReference type="ARBA" id="ARBA00022729"/>
    </source>
</evidence>
<dbReference type="GO" id="GO:0061630">
    <property type="term" value="F:ubiquitin protein ligase activity"/>
    <property type="evidence" value="ECO:0000318"/>
    <property type="project" value="GO_Central"/>
</dbReference>
<dbReference type="AlphaFoldDB" id="A0A8V0XGW1"/>
<reference evidence="7" key="2">
    <citation type="submission" date="2025-08" db="UniProtKB">
        <authorList>
            <consortium name="Ensembl"/>
        </authorList>
    </citation>
    <scope>IDENTIFICATION</scope>
    <source>
        <strain evidence="7">broiler</strain>
    </source>
</reference>
<reference evidence="7" key="3">
    <citation type="submission" date="2025-09" db="UniProtKB">
        <authorList>
            <consortium name="Ensembl"/>
        </authorList>
    </citation>
    <scope>IDENTIFICATION</scope>
    <source>
        <strain evidence="7">broiler</strain>
    </source>
</reference>
<dbReference type="RefSeq" id="XP_417084.3">
    <property type="nucleotide sequence ID" value="XM_417084.7"/>
</dbReference>
<dbReference type="PANTHER" id="PTHR24104:SF31">
    <property type="entry name" value="NHL REPEAT-CONTAINING PROTEIN 3"/>
    <property type="match status" value="1"/>
</dbReference>
<evidence type="ECO:0000256" key="4">
    <source>
        <dbReference type="ARBA" id="ARBA00071346"/>
    </source>
</evidence>
<dbReference type="InterPro" id="IPR050952">
    <property type="entry name" value="TRIM-NHL_E3_ligases"/>
</dbReference>
<sequence>MAAPAVLWRLQRLSAAERLEARLSGAVRKEPGRGEARQSEKKPHSPHCPLRCSYACPGRTPMTSESGRKALSHLGRQQQCLNKMAELRARLEAFPAPECLFKTLNPFMGFLRLFFAPQPLGGEQALFRAAQCAEASPRIPAPQAWAGRSRGCHGNAARPASMGRKQAVGPRLVMAGALLTLLGLLWGSQMLKAFDYFSSWKGDGEQQMYKLDISWPKIPEYFSGQTFCVAVDSLHGLVYVGQRGDDIPKVLVFSVEGYFLYSWNDTVEMPHGIFVLNTATDSSVWITDVGSGKYGHTVKQYSPSGKLLQVLGTPGNAGSSLNPLQFDQPAEIFVEESGEMYIVDGDGGMNNRLLKLSQDYKEIWLSGENGTGIGQFKIPHSVTVDPFGRVWVADRDNRRIQVFDKVTGEWLGAWSSCFLEDGPYSVRFTGNYKYLIVAHLNINRLAILAAPPVGEIGDCAIVSTIQLADETKPHLVDVDVKSGAIYIAEIGAQQVQRFVPLS</sequence>
<dbReference type="PANTHER" id="PTHR24104">
    <property type="entry name" value="E3 UBIQUITIN-PROTEIN LIGASE NHLRC1-RELATED"/>
    <property type="match status" value="1"/>
</dbReference>
<keyword evidence="2" id="KW-0677">Repeat</keyword>
<dbReference type="GeneID" id="418890"/>
<evidence type="ECO:0000256" key="2">
    <source>
        <dbReference type="ARBA" id="ARBA00022737"/>
    </source>
</evidence>
<feature type="compositionally biased region" description="Basic and acidic residues" evidence="6">
    <location>
        <begin position="26"/>
        <end position="43"/>
    </location>
</feature>
<dbReference type="FunCoup" id="A0A8V0XGW1">
    <property type="interactions" value="620"/>
</dbReference>
<feature type="region of interest" description="Disordered" evidence="6">
    <location>
        <begin position="26"/>
        <end position="47"/>
    </location>
</feature>
<dbReference type="Pfam" id="PF01436">
    <property type="entry name" value="NHL"/>
    <property type="match status" value="1"/>
</dbReference>
<evidence type="ECO:0000313" key="8">
    <source>
        <dbReference type="Proteomes" id="UP000000539"/>
    </source>
</evidence>
<keyword evidence="9" id="KW-1267">Proteomics identification</keyword>
<dbReference type="Gene3D" id="2.120.10.30">
    <property type="entry name" value="TolB, C-terminal domain"/>
    <property type="match status" value="1"/>
</dbReference>